<evidence type="ECO:0000313" key="5">
    <source>
        <dbReference type="EMBL" id="HIV01965.1"/>
    </source>
</evidence>
<evidence type="ECO:0000256" key="1">
    <source>
        <dbReference type="ARBA" id="ARBA00022679"/>
    </source>
</evidence>
<comment type="caution">
    <text evidence="5">The sequence shown here is derived from an EMBL/GenBank/DDBJ whole genome shotgun (WGS) entry which is preliminary data.</text>
</comment>
<accession>A0A9D1NF82</accession>
<feature type="site" description="Transition state stabilizer" evidence="4">
    <location>
        <position position="36"/>
    </location>
</feature>
<dbReference type="AlphaFoldDB" id="A0A9D1NF82"/>
<reference evidence="5" key="1">
    <citation type="submission" date="2020-10" db="EMBL/GenBank/DDBJ databases">
        <authorList>
            <person name="Gilroy R."/>
        </authorList>
    </citation>
    <scope>NUCLEOTIDE SEQUENCE</scope>
    <source>
        <strain evidence="5">4920</strain>
    </source>
</reference>
<comment type="pathway">
    <text evidence="4">Isoprenoid biosynthesis; isopentenyl diphosphate biosynthesis via DXP pathway; isopentenyl diphosphate from 1-deoxy-D-xylulose 5-phosphate: step 2/6.</text>
</comment>
<feature type="site" description="Positions MEP for the nucleophilic attack" evidence="4">
    <location>
        <position position="168"/>
    </location>
</feature>
<comment type="function">
    <text evidence="4">Catalyzes the formation of 4-diphosphocytidyl-2-C-methyl-D-erythritol from CTP and 2-C-methyl-D-erythritol 4-phosphate (MEP).</text>
</comment>
<gene>
    <name evidence="4 5" type="primary">ispD</name>
    <name evidence="5" type="ORF">IAC74_00215</name>
</gene>
<keyword evidence="3 4" id="KW-0414">Isoprene biosynthesis</keyword>
<dbReference type="FunFam" id="3.90.550.10:FF:000003">
    <property type="entry name" value="2-C-methyl-D-erythritol 4-phosphate cytidylyltransferase"/>
    <property type="match status" value="1"/>
</dbReference>
<dbReference type="EMBL" id="DVOF01000004">
    <property type="protein sequence ID" value="HIV01965.1"/>
    <property type="molecule type" value="Genomic_DNA"/>
</dbReference>
<name>A0A9D1NF82_9FIRM</name>
<dbReference type="InterPro" id="IPR034683">
    <property type="entry name" value="IspD/TarI"/>
</dbReference>
<evidence type="ECO:0000256" key="3">
    <source>
        <dbReference type="ARBA" id="ARBA00023229"/>
    </source>
</evidence>
<dbReference type="InterPro" id="IPR050088">
    <property type="entry name" value="IspD/TarI_cytidylyltransf_bact"/>
</dbReference>
<dbReference type="EC" id="2.7.7.60" evidence="4"/>
<dbReference type="GO" id="GO:0050518">
    <property type="term" value="F:2-C-methyl-D-erythritol 4-phosphate cytidylyltransferase activity"/>
    <property type="evidence" value="ECO:0007669"/>
    <property type="project" value="UniProtKB-UniRule"/>
</dbReference>
<dbReference type="NCBIfam" id="TIGR00453">
    <property type="entry name" value="ispD"/>
    <property type="match status" value="1"/>
</dbReference>
<keyword evidence="2 4" id="KW-0548">Nucleotidyltransferase</keyword>
<dbReference type="Gene3D" id="3.90.550.10">
    <property type="entry name" value="Spore Coat Polysaccharide Biosynthesis Protein SpsA, Chain A"/>
    <property type="match status" value="1"/>
</dbReference>
<protein>
    <recommendedName>
        <fullName evidence="4">2-C-methyl-D-erythritol 4-phosphate cytidylyltransferase</fullName>
        <ecNumber evidence="4">2.7.7.60</ecNumber>
    </recommendedName>
    <alternativeName>
        <fullName evidence="4">4-diphosphocytidyl-2C-methyl-D-erythritol synthase</fullName>
    </alternativeName>
    <alternativeName>
        <fullName evidence="4">MEP cytidylyltransferase</fullName>
        <shortName evidence="4">MCT</shortName>
    </alternativeName>
</protein>
<feature type="site" description="Transition state stabilizer" evidence="4">
    <location>
        <position position="22"/>
    </location>
</feature>
<feature type="site" description="Positions MEP for the nucleophilic attack" evidence="4">
    <location>
        <position position="224"/>
    </location>
</feature>
<keyword evidence="1 4" id="KW-0808">Transferase</keyword>
<dbReference type="HAMAP" id="MF_00108">
    <property type="entry name" value="IspD"/>
    <property type="match status" value="1"/>
</dbReference>
<sequence>MFGRAKRRTCGAVIVAAGSGTRMQIAPRRDGTSVNKVFLELDGVPILGHTLLAFESCRSVDGIVLVTRACDIPLCKPLADELGITKLKSIISGGATRQESVRAGLAALGEEYDLAAIHDAARCLIRPEDIEAVVTEADTFGAATLGAPCSDSLKRVDASGTIVEEVDRTDVYRVQTPQVFVREQIIAAHEKAWEAGVTATDDCGVAQRAGIRVRMVDAGAYNIKITTQEDLALAEAFLAGGGY</sequence>
<dbReference type="PANTHER" id="PTHR32125">
    <property type="entry name" value="2-C-METHYL-D-ERYTHRITOL 4-PHOSPHATE CYTIDYLYLTRANSFERASE, CHLOROPLASTIC"/>
    <property type="match status" value="1"/>
</dbReference>
<organism evidence="5 6">
    <name type="scientific">Candidatus Aphodoplasma excrementigallinarum</name>
    <dbReference type="NCBI Taxonomy" id="2840673"/>
    <lineage>
        <taxon>Bacteria</taxon>
        <taxon>Bacillati</taxon>
        <taxon>Bacillota</taxon>
        <taxon>Clostridia</taxon>
        <taxon>Eubacteriales</taxon>
        <taxon>Candidatus Aphodoplasma</taxon>
    </lineage>
</organism>
<evidence type="ECO:0000256" key="2">
    <source>
        <dbReference type="ARBA" id="ARBA00022695"/>
    </source>
</evidence>
<dbReference type="InterPro" id="IPR029044">
    <property type="entry name" value="Nucleotide-diphossugar_trans"/>
</dbReference>
<evidence type="ECO:0000313" key="6">
    <source>
        <dbReference type="Proteomes" id="UP000886743"/>
    </source>
</evidence>
<dbReference type="SUPFAM" id="SSF53448">
    <property type="entry name" value="Nucleotide-diphospho-sugar transferases"/>
    <property type="match status" value="1"/>
</dbReference>
<dbReference type="Pfam" id="PF01128">
    <property type="entry name" value="IspD"/>
    <property type="match status" value="1"/>
</dbReference>
<evidence type="ECO:0000256" key="4">
    <source>
        <dbReference type="HAMAP-Rule" id="MF_00108"/>
    </source>
</evidence>
<dbReference type="PANTHER" id="PTHR32125:SF4">
    <property type="entry name" value="2-C-METHYL-D-ERYTHRITOL 4-PHOSPHATE CYTIDYLYLTRANSFERASE, CHLOROPLASTIC"/>
    <property type="match status" value="1"/>
</dbReference>
<reference evidence="5" key="2">
    <citation type="journal article" date="2021" name="PeerJ">
        <title>Extensive microbial diversity within the chicken gut microbiome revealed by metagenomics and culture.</title>
        <authorList>
            <person name="Gilroy R."/>
            <person name="Ravi A."/>
            <person name="Getino M."/>
            <person name="Pursley I."/>
            <person name="Horton D.L."/>
            <person name="Alikhan N.F."/>
            <person name="Baker D."/>
            <person name="Gharbi K."/>
            <person name="Hall N."/>
            <person name="Watson M."/>
            <person name="Adriaenssens E.M."/>
            <person name="Foster-Nyarko E."/>
            <person name="Jarju S."/>
            <person name="Secka A."/>
            <person name="Antonio M."/>
            <person name="Oren A."/>
            <person name="Chaudhuri R.R."/>
            <person name="La Ragione R."/>
            <person name="Hildebrand F."/>
            <person name="Pallen M.J."/>
        </authorList>
    </citation>
    <scope>NUCLEOTIDE SEQUENCE</scope>
    <source>
        <strain evidence="5">4920</strain>
    </source>
</reference>
<proteinExistence type="inferred from homology"/>
<dbReference type="Proteomes" id="UP000886743">
    <property type="component" value="Unassembled WGS sequence"/>
</dbReference>
<dbReference type="CDD" id="cd02516">
    <property type="entry name" value="CDP-ME_synthetase"/>
    <property type="match status" value="1"/>
</dbReference>
<comment type="catalytic activity">
    <reaction evidence="4">
        <text>2-C-methyl-D-erythritol 4-phosphate + CTP + H(+) = 4-CDP-2-C-methyl-D-erythritol + diphosphate</text>
        <dbReference type="Rhea" id="RHEA:13429"/>
        <dbReference type="ChEBI" id="CHEBI:15378"/>
        <dbReference type="ChEBI" id="CHEBI:33019"/>
        <dbReference type="ChEBI" id="CHEBI:37563"/>
        <dbReference type="ChEBI" id="CHEBI:57823"/>
        <dbReference type="ChEBI" id="CHEBI:58262"/>
        <dbReference type="EC" id="2.7.7.60"/>
    </reaction>
</comment>
<dbReference type="InterPro" id="IPR001228">
    <property type="entry name" value="IspD"/>
</dbReference>
<comment type="similarity">
    <text evidence="4">Belongs to the IspD/TarI cytidylyltransferase family. IspD subfamily.</text>
</comment>
<dbReference type="GO" id="GO:0019288">
    <property type="term" value="P:isopentenyl diphosphate biosynthetic process, methylerythritol 4-phosphate pathway"/>
    <property type="evidence" value="ECO:0007669"/>
    <property type="project" value="UniProtKB-UniRule"/>
</dbReference>